<protein>
    <submittedName>
        <fullName evidence="2">Uncharacterized protein</fullName>
    </submittedName>
</protein>
<name>A0AAD5MBC4_PARTN</name>
<feature type="compositionally biased region" description="Basic and acidic residues" evidence="1">
    <location>
        <begin position="107"/>
        <end position="117"/>
    </location>
</feature>
<evidence type="ECO:0000313" key="2">
    <source>
        <dbReference type="EMBL" id="KAJ1345847.1"/>
    </source>
</evidence>
<comment type="caution">
    <text evidence="2">The sequence shown here is derived from an EMBL/GenBank/DDBJ whole genome shotgun (WGS) entry which is preliminary data.</text>
</comment>
<evidence type="ECO:0000313" key="3">
    <source>
        <dbReference type="Proteomes" id="UP001196413"/>
    </source>
</evidence>
<organism evidence="2 3">
    <name type="scientific">Parelaphostrongylus tenuis</name>
    <name type="common">Meningeal worm</name>
    <dbReference type="NCBI Taxonomy" id="148309"/>
    <lineage>
        <taxon>Eukaryota</taxon>
        <taxon>Metazoa</taxon>
        <taxon>Ecdysozoa</taxon>
        <taxon>Nematoda</taxon>
        <taxon>Chromadorea</taxon>
        <taxon>Rhabditida</taxon>
        <taxon>Rhabditina</taxon>
        <taxon>Rhabditomorpha</taxon>
        <taxon>Strongyloidea</taxon>
        <taxon>Metastrongylidae</taxon>
        <taxon>Parelaphostrongylus</taxon>
    </lineage>
</organism>
<reference evidence="2" key="1">
    <citation type="submission" date="2021-06" db="EMBL/GenBank/DDBJ databases">
        <title>Parelaphostrongylus tenuis whole genome reference sequence.</title>
        <authorList>
            <person name="Garwood T.J."/>
            <person name="Larsen P.A."/>
            <person name="Fountain-Jones N.M."/>
            <person name="Garbe J.R."/>
            <person name="Macchietto M.G."/>
            <person name="Kania S.A."/>
            <person name="Gerhold R.W."/>
            <person name="Richards J.E."/>
            <person name="Wolf T.M."/>
        </authorList>
    </citation>
    <scope>NUCLEOTIDE SEQUENCE</scope>
    <source>
        <strain evidence="2">MNPRO001-30</strain>
        <tissue evidence="2">Meninges</tissue>
    </source>
</reference>
<feature type="region of interest" description="Disordered" evidence="1">
    <location>
        <begin position="88"/>
        <end position="126"/>
    </location>
</feature>
<gene>
    <name evidence="2" type="ORF">KIN20_000470</name>
</gene>
<keyword evidence="3" id="KW-1185">Reference proteome</keyword>
<dbReference type="AlphaFoldDB" id="A0AAD5MBC4"/>
<feature type="region of interest" description="Disordered" evidence="1">
    <location>
        <begin position="154"/>
        <end position="183"/>
    </location>
</feature>
<proteinExistence type="predicted"/>
<dbReference type="Proteomes" id="UP001196413">
    <property type="component" value="Unassembled WGS sequence"/>
</dbReference>
<sequence>MDAAELDMDLANANVVLSVLSPFSSVRAAFKARASGVLLVAGVGSYCAYRICTKFLGQRFVWMLLESAKFDALASADRRLLYASGLPLSDDEGDDGEQEQSDSGDTGSRDALSDYQRRRFSPQTNSEISLQRLSRYSRKSRGLFAIRQSKIGPEGVLRRQSTSERSNRSHPAACSSPSSDKSASLRIVWEGQQNWDDEFATTEIRPRPSIISRSPLSQQKIVPSNSAGDLGSVFDDVLSLSSAVDQPDGELYDNASESDDAIHIDSVRRKCMIDSKYMYQSVIVASSELGSETSGSVLSVNSNLKELSKRLTSVMDSKGLWELAQETPSTSHSKPERCEMTDSGLTRSTHSKHSQEPRSMFDSAIGGEMFSSEDESNEKPDRHVLNSLRESDSTSQMSLEWCDEGLRRRASISGDDAHFKAGCLDWDYESNRGSAEPFAVSTLHRPKDSRDLMLFACEKFQPYSLHFKNIQHLYHRRRLRRIGPSPRTATETLEFFISSALYHGYDILRKSSQLLENKSDISPDSVCARRKLIGGLIPICLTVMQIMNVKGKLS</sequence>
<dbReference type="EMBL" id="JAHQIW010000076">
    <property type="protein sequence ID" value="KAJ1345847.1"/>
    <property type="molecule type" value="Genomic_DNA"/>
</dbReference>
<feature type="region of interest" description="Disordered" evidence="1">
    <location>
        <begin position="325"/>
        <end position="359"/>
    </location>
</feature>
<accession>A0AAD5MBC4</accession>
<feature type="compositionally biased region" description="Low complexity" evidence="1">
    <location>
        <begin position="172"/>
        <end position="183"/>
    </location>
</feature>
<feature type="compositionally biased region" description="Acidic residues" evidence="1">
    <location>
        <begin position="89"/>
        <end position="102"/>
    </location>
</feature>
<evidence type="ECO:0000256" key="1">
    <source>
        <dbReference type="SAM" id="MobiDB-lite"/>
    </source>
</evidence>